<dbReference type="InterPro" id="IPR000601">
    <property type="entry name" value="PKD_dom"/>
</dbReference>
<proteinExistence type="predicted"/>
<dbReference type="SMART" id="SM00089">
    <property type="entry name" value="PKD"/>
    <property type="match status" value="1"/>
</dbReference>
<dbReference type="InterPro" id="IPR035986">
    <property type="entry name" value="PKD_dom_sf"/>
</dbReference>
<evidence type="ECO:0000313" key="2">
    <source>
        <dbReference type="EMBL" id="AWV99833.1"/>
    </source>
</evidence>
<dbReference type="Pfam" id="PF13585">
    <property type="entry name" value="CHU_C"/>
    <property type="match status" value="1"/>
</dbReference>
<name>A0A2Z4GGB4_9BACT</name>
<dbReference type="InterPro" id="IPR022409">
    <property type="entry name" value="PKD/Chitinase_dom"/>
</dbReference>
<reference evidence="2 3" key="1">
    <citation type="submission" date="2018-05" db="EMBL/GenBank/DDBJ databases">
        <title>Complete genome sequence of Arcticibacterium luteifluviistationis SM1504T, a cytophagaceae bacterium isolated from Arctic surface seawater.</title>
        <authorList>
            <person name="Li Y."/>
            <person name="Qin Q.-L."/>
        </authorList>
    </citation>
    <scope>NUCLEOTIDE SEQUENCE [LARGE SCALE GENOMIC DNA]</scope>
    <source>
        <strain evidence="2 3">SM1504</strain>
    </source>
</reference>
<dbReference type="PROSITE" id="PS50093">
    <property type="entry name" value="PKD"/>
    <property type="match status" value="1"/>
</dbReference>
<dbReference type="InterPro" id="IPR013783">
    <property type="entry name" value="Ig-like_fold"/>
</dbReference>
<gene>
    <name evidence="2" type="ORF">DJ013_17300</name>
</gene>
<dbReference type="CDD" id="cd00146">
    <property type="entry name" value="PKD"/>
    <property type="match status" value="1"/>
</dbReference>
<evidence type="ECO:0000313" key="3">
    <source>
        <dbReference type="Proteomes" id="UP000249873"/>
    </source>
</evidence>
<accession>A0A2Z4GGB4</accession>
<keyword evidence="3" id="KW-1185">Reference proteome</keyword>
<dbReference type="KEGG" id="als:DJ013_17300"/>
<feature type="domain" description="PKD" evidence="1">
    <location>
        <begin position="63"/>
        <end position="117"/>
    </location>
</feature>
<dbReference type="Pfam" id="PF18911">
    <property type="entry name" value="PKD_4"/>
    <property type="match status" value="1"/>
</dbReference>
<organism evidence="2 3">
    <name type="scientific">Arcticibacterium luteifluviistationis</name>
    <dbReference type="NCBI Taxonomy" id="1784714"/>
    <lineage>
        <taxon>Bacteria</taxon>
        <taxon>Pseudomonadati</taxon>
        <taxon>Bacteroidota</taxon>
        <taxon>Cytophagia</taxon>
        <taxon>Cytophagales</taxon>
        <taxon>Leadbetterellaceae</taxon>
        <taxon>Arcticibacterium</taxon>
    </lineage>
</organism>
<protein>
    <recommendedName>
        <fullName evidence="1">PKD domain-containing protein</fullName>
    </recommendedName>
</protein>
<dbReference type="EMBL" id="CP029480">
    <property type="protein sequence ID" value="AWV99833.1"/>
    <property type="molecule type" value="Genomic_DNA"/>
</dbReference>
<sequence>MFRLTRKNIIKLSMLTLAIFGVGQSWGQFYVSPKACVVDITSGSDGALEGCPNATYFFDTDLDSESWVWDFGDITNSSPSTTRNPQFFYSTPGDYQVSLTKVSKAGDTATVTRTVSVGGLPQQPKFNDVTSADTTVCDNGALTLDPFKLSVGTSAYTYLWFPGGETTKTIDVDSSGCYSVEVFGPDGCSRTAKINVKFCYEEPSGGGGNEKWFFGEGATLEFQSDGGVEVVADSLDSEGDFFDDAEVEDITISPAGGGANPLRSDVATAMVYGPSGSLAFYSDGKNIYDANDEPILDANGVGLLNGNNTASQGLSIIPKSNCTECPHHQYYVFSKDVDTGILSYSVIDLRYNEGMGQIVERDVPIAAGITDKVTVLPKSDETGFDIFTHQLGNNTIQIIGIDSVGIQTTEKAIGIIQEDLESSVGYTVFNEQGTQMAQAGVVAGQNVVQVLTYDPETSDFSNPITVDLGISAPPNVYGLSFSPDGRLLYATISGDPANGETSYLLQIPIFYVDPTLIQANIITIDESDTQQFGALQLGPVNPNSSGAKYLYMAVKGSDRIAYLQAPDEPGNAELTGYEIENGTEVNGIVGLGLPSVIYANQVQDGGGASANYSGNCFNAATALEAQGICDPMRNEISWEFEDGTTLEGKNVNYTFPKLGWNKIKVIIKVFNKSPLSGIVDSQVIDQILEATETECTEVVLIDSIYIKPSPISSLPDFAYVCTREIPVKRALLYAAVTGGDSFIYSWGTAAGVPLGGNASDSIQEVIAPSVYTLEVENNFGCFTEDDIEVVEGCEPRVFFPNAFTPIGANPKFKVQYAYLDDVNLKVFNRWGELVFETDNLDIQWDGRVKGKIQAPTLYPYVLTYKALDFPERGFLKEIGSVWVLK</sequence>
<dbReference type="OrthoDB" id="9765926at2"/>
<evidence type="ECO:0000259" key="1">
    <source>
        <dbReference type="PROSITE" id="PS50093"/>
    </source>
</evidence>
<dbReference type="SUPFAM" id="SSF82171">
    <property type="entry name" value="DPP6 N-terminal domain-like"/>
    <property type="match status" value="1"/>
</dbReference>
<dbReference type="Proteomes" id="UP000249873">
    <property type="component" value="Chromosome"/>
</dbReference>
<dbReference type="AlphaFoldDB" id="A0A2Z4GGB4"/>
<dbReference type="SUPFAM" id="SSF49299">
    <property type="entry name" value="PKD domain"/>
    <property type="match status" value="1"/>
</dbReference>
<dbReference type="Gene3D" id="2.60.40.10">
    <property type="entry name" value="Immunoglobulins"/>
    <property type="match status" value="1"/>
</dbReference>